<keyword evidence="3" id="KW-1185">Reference proteome</keyword>
<dbReference type="Proteomes" id="UP001286313">
    <property type="component" value="Unassembled WGS sequence"/>
</dbReference>
<evidence type="ECO:0000313" key="2">
    <source>
        <dbReference type="EMBL" id="KAK3856001.1"/>
    </source>
</evidence>
<evidence type="ECO:0000256" key="1">
    <source>
        <dbReference type="SAM" id="MobiDB-lite"/>
    </source>
</evidence>
<dbReference type="EMBL" id="JAWQEG010006015">
    <property type="protein sequence ID" value="KAK3856001.1"/>
    <property type="molecule type" value="Genomic_DNA"/>
</dbReference>
<organism evidence="2 3">
    <name type="scientific">Petrolisthes cinctipes</name>
    <name type="common">Flat porcelain crab</name>
    <dbReference type="NCBI Taxonomy" id="88211"/>
    <lineage>
        <taxon>Eukaryota</taxon>
        <taxon>Metazoa</taxon>
        <taxon>Ecdysozoa</taxon>
        <taxon>Arthropoda</taxon>
        <taxon>Crustacea</taxon>
        <taxon>Multicrustacea</taxon>
        <taxon>Malacostraca</taxon>
        <taxon>Eumalacostraca</taxon>
        <taxon>Eucarida</taxon>
        <taxon>Decapoda</taxon>
        <taxon>Pleocyemata</taxon>
        <taxon>Anomura</taxon>
        <taxon>Galatheoidea</taxon>
        <taxon>Porcellanidae</taxon>
        <taxon>Petrolisthes</taxon>
    </lineage>
</organism>
<proteinExistence type="predicted"/>
<sequence>MADFSVARHPLKEHKLEPRQQQIHGASFLPPIKKPAIATRREDNEEHLTSSTSGPGKAQEMPDWDKVRNRFSLVDWMEALDSTSIDGIHETFDHIIMPKNMPRMHSKKKDAQEKIPNTTRQKSANEEKSKPQNVYSQPDPQKEVQDSDDFFRALQPPDEGHLHSIDILEEDIVWAIDNITPNARERSGNLHEQ</sequence>
<feature type="compositionally biased region" description="Basic and acidic residues" evidence="1">
    <location>
        <begin position="39"/>
        <end position="48"/>
    </location>
</feature>
<feature type="region of interest" description="Disordered" evidence="1">
    <location>
        <begin position="1"/>
        <end position="63"/>
    </location>
</feature>
<protein>
    <submittedName>
        <fullName evidence="2">Uncharacterized protein</fullName>
    </submittedName>
</protein>
<comment type="caution">
    <text evidence="2">The sequence shown here is derived from an EMBL/GenBank/DDBJ whole genome shotgun (WGS) entry which is preliminary data.</text>
</comment>
<dbReference type="AlphaFoldDB" id="A0AAE1ENS6"/>
<feature type="region of interest" description="Disordered" evidence="1">
    <location>
        <begin position="97"/>
        <end position="158"/>
    </location>
</feature>
<name>A0AAE1ENS6_PETCI</name>
<feature type="compositionally biased region" description="Basic and acidic residues" evidence="1">
    <location>
        <begin position="140"/>
        <end position="151"/>
    </location>
</feature>
<gene>
    <name evidence="2" type="ORF">Pcinc_037631</name>
</gene>
<evidence type="ECO:0000313" key="3">
    <source>
        <dbReference type="Proteomes" id="UP001286313"/>
    </source>
</evidence>
<reference evidence="2" key="1">
    <citation type="submission" date="2023-10" db="EMBL/GenBank/DDBJ databases">
        <title>Genome assemblies of two species of porcelain crab, Petrolisthes cinctipes and Petrolisthes manimaculis (Anomura: Porcellanidae).</title>
        <authorList>
            <person name="Angst P."/>
        </authorList>
    </citation>
    <scope>NUCLEOTIDE SEQUENCE</scope>
    <source>
        <strain evidence="2">PB745_01</strain>
        <tissue evidence="2">Gill</tissue>
    </source>
</reference>
<accession>A0AAE1ENS6</accession>